<dbReference type="eggNOG" id="KOG0534">
    <property type="taxonomic scope" value="Eukaryota"/>
</dbReference>
<dbReference type="EMBL" id="KI536312">
    <property type="protein sequence ID" value="ESR59920.1"/>
    <property type="molecule type" value="Genomic_DNA"/>
</dbReference>
<keyword evidence="9" id="KW-1185">Reference proteome</keyword>
<name>V4U745_CITCL</name>
<evidence type="ECO:0000256" key="4">
    <source>
        <dbReference type="ARBA" id="ARBA00023002"/>
    </source>
</evidence>
<dbReference type="AlphaFoldDB" id="V4U745"/>
<feature type="domain" description="Flavoprotein pyridine nucleotide cytochrome reductase-like FAD-binding" evidence="7">
    <location>
        <begin position="35"/>
        <end position="84"/>
    </location>
</feature>
<evidence type="ECO:0000256" key="6">
    <source>
        <dbReference type="SAM" id="Phobius"/>
    </source>
</evidence>
<proteinExistence type="predicted"/>
<accession>V4U745</accession>
<dbReference type="Proteomes" id="UP000030687">
    <property type="component" value="Unassembled WGS sequence"/>
</dbReference>
<evidence type="ECO:0000313" key="9">
    <source>
        <dbReference type="Proteomes" id="UP000030687"/>
    </source>
</evidence>
<protein>
    <recommendedName>
        <fullName evidence="7">Flavoprotein pyridine nucleotide cytochrome reductase-like FAD-binding domain-containing protein</fullName>
    </recommendedName>
</protein>
<keyword evidence="6" id="KW-1133">Transmembrane helix</keyword>
<feature type="binding site" evidence="5">
    <location>
        <position position="67"/>
    </location>
    <ligand>
        <name>FAD</name>
        <dbReference type="ChEBI" id="CHEBI:57692"/>
    </ligand>
</feature>
<dbReference type="InterPro" id="IPR008333">
    <property type="entry name" value="Cbr1-like_FAD-bd_dom"/>
</dbReference>
<evidence type="ECO:0000256" key="2">
    <source>
        <dbReference type="ARBA" id="ARBA00022630"/>
    </source>
</evidence>
<evidence type="ECO:0000259" key="7">
    <source>
        <dbReference type="Pfam" id="PF00970"/>
    </source>
</evidence>
<feature type="binding site" evidence="5">
    <location>
        <position position="66"/>
    </location>
    <ligand>
        <name>FAD</name>
        <dbReference type="ChEBI" id="CHEBI:57692"/>
    </ligand>
</feature>
<comment type="cofactor">
    <cofactor evidence="1 5">
        <name>FAD</name>
        <dbReference type="ChEBI" id="CHEBI:57692"/>
    </cofactor>
</comment>
<organism evidence="8 9">
    <name type="scientific">Citrus clementina</name>
    <name type="common">Clementine</name>
    <name type="synonym">Citrus deliciosa x Citrus sinensis</name>
    <dbReference type="NCBI Taxonomy" id="85681"/>
    <lineage>
        <taxon>Eukaryota</taxon>
        <taxon>Viridiplantae</taxon>
        <taxon>Streptophyta</taxon>
        <taxon>Embryophyta</taxon>
        <taxon>Tracheophyta</taxon>
        <taxon>Spermatophyta</taxon>
        <taxon>Magnoliopsida</taxon>
        <taxon>eudicotyledons</taxon>
        <taxon>Gunneridae</taxon>
        <taxon>Pentapetalae</taxon>
        <taxon>rosids</taxon>
        <taxon>malvids</taxon>
        <taxon>Sapindales</taxon>
        <taxon>Rutaceae</taxon>
        <taxon>Aurantioideae</taxon>
        <taxon>Citrus</taxon>
    </lineage>
</organism>
<feature type="binding site" evidence="5">
    <location>
        <position position="57"/>
    </location>
    <ligand>
        <name>FAD</name>
        <dbReference type="ChEBI" id="CHEBI:57692"/>
    </ligand>
</feature>
<reference evidence="8 9" key="1">
    <citation type="submission" date="2013-10" db="EMBL/GenBank/DDBJ databases">
        <authorList>
            <consortium name="International Citrus Genome Consortium"/>
            <person name="Jenkins J."/>
            <person name="Schmutz J."/>
            <person name="Prochnik S."/>
            <person name="Rokhsar D."/>
            <person name="Gmitter F."/>
            <person name="Ollitrault P."/>
            <person name="Machado M."/>
            <person name="Talon M."/>
            <person name="Wincker P."/>
            <person name="Jaillon O."/>
            <person name="Morgante M."/>
        </authorList>
    </citation>
    <scope>NUCLEOTIDE SEQUENCE</scope>
    <source>
        <strain evidence="9">cv. Clemenules</strain>
    </source>
</reference>
<dbReference type="PANTHER" id="PTHR19370:SF184">
    <property type="entry name" value="NADH-CYTOCHROME B5 REDUCTASE-LIKE"/>
    <property type="match status" value="1"/>
</dbReference>
<dbReference type="SUPFAM" id="SSF63380">
    <property type="entry name" value="Riboflavin synthase domain-like"/>
    <property type="match status" value="1"/>
</dbReference>
<dbReference type="PANTHER" id="PTHR19370">
    <property type="entry name" value="NADH-CYTOCHROME B5 REDUCTASE"/>
    <property type="match status" value="1"/>
</dbReference>
<dbReference type="KEGG" id="cic:CICLE_v10018210mg"/>
<dbReference type="GO" id="GO:0004128">
    <property type="term" value="F:cytochrome-b5 reductase activity, acting on NAD(P)H"/>
    <property type="evidence" value="ECO:0007669"/>
    <property type="project" value="TreeGrafter"/>
</dbReference>
<keyword evidence="6" id="KW-0472">Membrane</keyword>
<dbReference type="InterPro" id="IPR001834">
    <property type="entry name" value="CBR-like"/>
</dbReference>
<keyword evidence="3 5" id="KW-0274">FAD</keyword>
<evidence type="ECO:0000313" key="8">
    <source>
        <dbReference type="EMBL" id="ESR59920.1"/>
    </source>
</evidence>
<evidence type="ECO:0000256" key="5">
    <source>
        <dbReference type="PIRSR" id="PIRSR601834-1"/>
    </source>
</evidence>
<dbReference type="InParanoid" id="V4U745"/>
<feature type="binding site" evidence="5">
    <location>
        <position position="59"/>
    </location>
    <ligand>
        <name>FAD</name>
        <dbReference type="ChEBI" id="CHEBI:57692"/>
    </ligand>
</feature>
<feature type="binding site" evidence="5">
    <location>
        <position position="41"/>
    </location>
    <ligand>
        <name>FAD</name>
        <dbReference type="ChEBI" id="CHEBI:57692"/>
    </ligand>
</feature>
<dbReference type="Gramene" id="ESR59920">
    <property type="protein sequence ID" value="ESR59920"/>
    <property type="gene ID" value="CICLE_v10018210mg"/>
</dbReference>
<evidence type="ECO:0000256" key="1">
    <source>
        <dbReference type="ARBA" id="ARBA00001974"/>
    </source>
</evidence>
<feature type="transmembrane region" description="Helical" evidence="6">
    <location>
        <begin position="122"/>
        <end position="140"/>
    </location>
</feature>
<dbReference type="Pfam" id="PF00970">
    <property type="entry name" value="FAD_binding_6"/>
    <property type="match status" value="1"/>
</dbReference>
<gene>
    <name evidence="8" type="ORF">CICLE_v10018210mg</name>
</gene>
<keyword evidence="2 5" id="KW-0285">Flavoprotein</keyword>
<keyword evidence="4" id="KW-0560">Oxidoreductase</keyword>
<dbReference type="InterPro" id="IPR017938">
    <property type="entry name" value="Riboflavin_synthase-like_b-brl"/>
</dbReference>
<dbReference type="GO" id="GO:0022900">
    <property type="term" value="P:electron transport chain"/>
    <property type="evidence" value="ECO:0007669"/>
    <property type="project" value="TreeGrafter"/>
</dbReference>
<keyword evidence="6" id="KW-0812">Transmembrane</keyword>
<dbReference type="Gene3D" id="2.40.30.10">
    <property type="entry name" value="Translation factors"/>
    <property type="match status" value="1"/>
</dbReference>
<dbReference type="STRING" id="85681.V4U745"/>
<evidence type="ECO:0000256" key="3">
    <source>
        <dbReference type="ARBA" id="ARBA00022827"/>
    </source>
</evidence>
<sequence length="160" mass="18481">MMRLIIAVALVAIGARTAYYFYVTKKPKGGRGDLGEEVIKPHTPATLDSDIGYFELVIKMYLQGRMSHHFHELQEGDYLPMKGPDPRDASSINLAKLKLLGRLLETLALLLCSKYVFWKWNIWIALHMAFSFFCCSYYHFLYYPLSFVFLGCQSHTRKSK</sequence>